<proteinExistence type="inferred from homology"/>
<sequence>MPTPPPTPPDDAPEDLPPLRVRTARLPADHPAASAPLTDLLPDPSGTAAWLGARVRMVGWDEALRLEVQGRHAIRSAARAWGQARRRALVEVEDAAGGPAPGPAAPIALGSFGFAEATPGMLVVPSVLVVEDDSGRSVITAASGARPEAPLEALERAAGRRAAQPVEAPRGLWTQTGRMTQTQWMESVRRLIARLRGGAASKVVMSRDMVVSAARPVDQRHLLSRLHELYPTTWAYAVDGLIGATPEMLASMSGARVSSRVLAGTAGPGEGQSLMASLKDRTEHMLAVESVARALAPIAETLEVPEHPSVLDLPNVSHLATEVTATLGTSDVLDVVAALHPTAAVCGTPTALALDLLETFESTRRGRYSGPVGWVDASGQGEFGIALRCGQVSGDGRSVRVYAGGGIMPDSVPEVELAETRAKMEPVLQALGVAQA</sequence>
<dbReference type="EC" id="5.4.4.2" evidence="3"/>
<feature type="compositionally biased region" description="Pro residues" evidence="6">
    <location>
        <begin position="1"/>
        <end position="10"/>
    </location>
</feature>
<feature type="domain" description="Chorismate-utilising enzyme C-terminal" evidence="7">
    <location>
        <begin position="181"/>
        <end position="423"/>
    </location>
</feature>
<evidence type="ECO:0000256" key="1">
    <source>
        <dbReference type="ARBA" id="ARBA00000799"/>
    </source>
</evidence>
<evidence type="ECO:0000313" key="9">
    <source>
        <dbReference type="Proteomes" id="UP001596527"/>
    </source>
</evidence>
<evidence type="ECO:0000256" key="3">
    <source>
        <dbReference type="ARBA" id="ARBA00012824"/>
    </source>
</evidence>
<name>A0ABW2SQ73_9ACTO</name>
<dbReference type="SUPFAM" id="SSF56322">
    <property type="entry name" value="ADC synthase"/>
    <property type="match status" value="1"/>
</dbReference>
<comment type="caution">
    <text evidence="8">The sequence shown here is derived from an EMBL/GenBank/DDBJ whole genome shotgun (WGS) entry which is preliminary data.</text>
</comment>
<evidence type="ECO:0000256" key="6">
    <source>
        <dbReference type="SAM" id="MobiDB-lite"/>
    </source>
</evidence>
<dbReference type="NCBIfam" id="TIGR00543">
    <property type="entry name" value="isochor_syn"/>
    <property type="match status" value="1"/>
</dbReference>
<dbReference type="InterPro" id="IPR005801">
    <property type="entry name" value="ADC_synthase"/>
</dbReference>
<evidence type="ECO:0000256" key="5">
    <source>
        <dbReference type="ARBA" id="ARBA00041564"/>
    </source>
</evidence>
<evidence type="ECO:0000256" key="4">
    <source>
        <dbReference type="ARBA" id="ARBA00023235"/>
    </source>
</evidence>
<dbReference type="PANTHER" id="PTHR42839:SF2">
    <property type="entry name" value="ISOCHORISMATE SYNTHASE ENTC"/>
    <property type="match status" value="1"/>
</dbReference>
<comment type="similarity">
    <text evidence="2">Belongs to the isochorismate synthase family.</text>
</comment>
<dbReference type="Pfam" id="PF00425">
    <property type="entry name" value="Chorismate_bind"/>
    <property type="match status" value="1"/>
</dbReference>
<dbReference type="RefSeq" id="WP_380976110.1">
    <property type="nucleotide sequence ID" value="NZ_JBHTEF010000001.1"/>
</dbReference>
<dbReference type="InterPro" id="IPR004561">
    <property type="entry name" value="IsoChor_synthase"/>
</dbReference>
<reference evidence="9" key="1">
    <citation type="journal article" date="2019" name="Int. J. Syst. Evol. Microbiol.">
        <title>The Global Catalogue of Microorganisms (GCM) 10K type strain sequencing project: providing services to taxonomists for standard genome sequencing and annotation.</title>
        <authorList>
            <consortium name="The Broad Institute Genomics Platform"/>
            <consortium name="The Broad Institute Genome Sequencing Center for Infectious Disease"/>
            <person name="Wu L."/>
            <person name="Ma J."/>
        </authorList>
    </citation>
    <scope>NUCLEOTIDE SEQUENCE [LARGE SCALE GENOMIC DNA]</scope>
    <source>
        <strain evidence="9">CCUG 56698</strain>
    </source>
</reference>
<dbReference type="EMBL" id="JBHTEF010000001">
    <property type="protein sequence ID" value="MFC7582202.1"/>
    <property type="molecule type" value="Genomic_DNA"/>
</dbReference>
<evidence type="ECO:0000313" key="8">
    <source>
        <dbReference type="EMBL" id="MFC7582202.1"/>
    </source>
</evidence>
<evidence type="ECO:0000256" key="2">
    <source>
        <dbReference type="ARBA" id="ARBA00005297"/>
    </source>
</evidence>
<dbReference type="Proteomes" id="UP001596527">
    <property type="component" value="Unassembled WGS sequence"/>
</dbReference>
<organism evidence="8 9">
    <name type="scientific">Schaalia naturae</name>
    <dbReference type="NCBI Taxonomy" id="635203"/>
    <lineage>
        <taxon>Bacteria</taxon>
        <taxon>Bacillati</taxon>
        <taxon>Actinomycetota</taxon>
        <taxon>Actinomycetes</taxon>
        <taxon>Actinomycetales</taxon>
        <taxon>Actinomycetaceae</taxon>
        <taxon>Schaalia</taxon>
    </lineage>
</organism>
<keyword evidence="9" id="KW-1185">Reference proteome</keyword>
<feature type="region of interest" description="Disordered" evidence="6">
    <location>
        <begin position="1"/>
        <end position="40"/>
    </location>
</feature>
<comment type="catalytic activity">
    <reaction evidence="1">
        <text>chorismate = isochorismate</text>
        <dbReference type="Rhea" id="RHEA:18985"/>
        <dbReference type="ChEBI" id="CHEBI:29748"/>
        <dbReference type="ChEBI" id="CHEBI:29780"/>
        <dbReference type="EC" id="5.4.4.2"/>
    </reaction>
</comment>
<dbReference type="PANTHER" id="PTHR42839">
    <property type="entry name" value="ISOCHORISMATE SYNTHASE ENTC"/>
    <property type="match status" value="1"/>
</dbReference>
<evidence type="ECO:0000259" key="7">
    <source>
        <dbReference type="Pfam" id="PF00425"/>
    </source>
</evidence>
<accession>A0ABW2SQ73</accession>
<gene>
    <name evidence="8" type="ORF">ACFQWG_13470</name>
</gene>
<dbReference type="Gene3D" id="3.60.120.10">
    <property type="entry name" value="Anthranilate synthase"/>
    <property type="match status" value="1"/>
</dbReference>
<keyword evidence="4" id="KW-0413">Isomerase</keyword>
<dbReference type="InterPro" id="IPR015890">
    <property type="entry name" value="Chorismate_C"/>
</dbReference>
<protein>
    <recommendedName>
        <fullName evidence="3">isochorismate synthase</fullName>
        <ecNumber evidence="3">5.4.4.2</ecNumber>
    </recommendedName>
    <alternativeName>
        <fullName evidence="5">Isochorismate mutase</fullName>
    </alternativeName>
</protein>